<dbReference type="EMBL" id="BAABFB010000044">
    <property type="protein sequence ID" value="GAA4480994.1"/>
    <property type="molecule type" value="Genomic_DNA"/>
</dbReference>
<keyword evidence="1" id="KW-0472">Membrane</keyword>
<evidence type="ECO:0008006" key="4">
    <source>
        <dbReference type="Google" id="ProtNLM"/>
    </source>
</evidence>
<name>A0ABP8P2S2_9NOCA</name>
<evidence type="ECO:0000256" key="1">
    <source>
        <dbReference type="SAM" id="Phobius"/>
    </source>
</evidence>
<feature type="transmembrane region" description="Helical" evidence="1">
    <location>
        <begin position="6"/>
        <end position="30"/>
    </location>
</feature>
<dbReference type="RefSeq" id="WP_345345896.1">
    <property type="nucleotide sequence ID" value="NZ_BAABFB010000044.1"/>
</dbReference>
<reference evidence="3" key="1">
    <citation type="journal article" date="2019" name="Int. J. Syst. Evol. Microbiol.">
        <title>The Global Catalogue of Microorganisms (GCM) 10K type strain sequencing project: providing services to taxonomists for standard genome sequencing and annotation.</title>
        <authorList>
            <consortium name="The Broad Institute Genomics Platform"/>
            <consortium name="The Broad Institute Genome Sequencing Center for Infectious Disease"/>
            <person name="Wu L."/>
            <person name="Ma J."/>
        </authorList>
    </citation>
    <scope>NUCLEOTIDE SEQUENCE [LARGE SCALE GENOMIC DNA]</scope>
    <source>
        <strain evidence="3">JCM 32206</strain>
    </source>
</reference>
<protein>
    <recommendedName>
        <fullName evidence="4">Adenylate cyclase</fullName>
    </recommendedName>
</protein>
<proteinExistence type="predicted"/>
<gene>
    <name evidence="2" type="ORF">GCM10023094_28400</name>
</gene>
<keyword evidence="1" id="KW-1133">Transmembrane helix</keyword>
<accession>A0ABP8P2S2</accession>
<sequence>MEDIGVVFGYVVVIAAIAVVVIGVSMLFAVSIKQDFLQRKPTGYPSSKPAVRRDHTA</sequence>
<comment type="caution">
    <text evidence="2">The sequence shown here is derived from an EMBL/GenBank/DDBJ whole genome shotgun (WGS) entry which is preliminary data.</text>
</comment>
<keyword evidence="3" id="KW-1185">Reference proteome</keyword>
<dbReference type="Proteomes" id="UP001501183">
    <property type="component" value="Unassembled WGS sequence"/>
</dbReference>
<evidence type="ECO:0000313" key="2">
    <source>
        <dbReference type="EMBL" id="GAA4480994.1"/>
    </source>
</evidence>
<keyword evidence="1" id="KW-0812">Transmembrane</keyword>
<organism evidence="2 3">
    <name type="scientific">Rhodococcus olei</name>
    <dbReference type="NCBI Taxonomy" id="2161675"/>
    <lineage>
        <taxon>Bacteria</taxon>
        <taxon>Bacillati</taxon>
        <taxon>Actinomycetota</taxon>
        <taxon>Actinomycetes</taxon>
        <taxon>Mycobacteriales</taxon>
        <taxon>Nocardiaceae</taxon>
        <taxon>Rhodococcus</taxon>
    </lineage>
</organism>
<evidence type="ECO:0000313" key="3">
    <source>
        <dbReference type="Proteomes" id="UP001501183"/>
    </source>
</evidence>